<evidence type="ECO:0000313" key="1">
    <source>
        <dbReference type="EMBL" id="KAG7358757.1"/>
    </source>
</evidence>
<dbReference type="EMBL" id="JAGRRH010000014">
    <property type="protein sequence ID" value="KAG7358757.1"/>
    <property type="molecule type" value="Genomic_DNA"/>
</dbReference>
<name>A0A9K3LAZ0_9STRA</name>
<organism evidence="1 2">
    <name type="scientific">Nitzschia inconspicua</name>
    <dbReference type="NCBI Taxonomy" id="303405"/>
    <lineage>
        <taxon>Eukaryota</taxon>
        <taxon>Sar</taxon>
        <taxon>Stramenopiles</taxon>
        <taxon>Ochrophyta</taxon>
        <taxon>Bacillariophyta</taxon>
        <taxon>Bacillariophyceae</taxon>
        <taxon>Bacillariophycidae</taxon>
        <taxon>Bacillariales</taxon>
        <taxon>Bacillariaceae</taxon>
        <taxon>Nitzschia</taxon>
    </lineage>
</organism>
<proteinExistence type="predicted"/>
<dbReference type="Proteomes" id="UP000693970">
    <property type="component" value="Unassembled WGS sequence"/>
</dbReference>
<gene>
    <name evidence="1" type="ORF">IV203_015346</name>
</gene>
<evidence type="ECO:0000313" key="2">
    <source>
        <dbReference type="Proteomes" id="UP000693970"/>
    </source>
</evidence>
<reference evidence="1" key="1">
    <citation type="journal article" date="2021" name="Sci. Rep.">
        <title>Diploid genomic architecture of Nitzschia inconspicua, an elite biomass production diatom.</title>
        <authorList>
            <person name="Oliver A."/>
            <person name="Podell S."/>
            <person name="Pinowska A."/>
            <person name="Traller J.C."/>
            <person name="Smith S.R."/>
            <person name="McClure R."/>
            <person name="Beliaev A."/>
            <person name="Bohutskyi P."/>
            <person name="Hill E.A."/>
            <person name="Rabines A."/>
            <person name="Zheng H."/>
            <person name="Allen L.Z."/>
            <person name="Kuo A."/>
            <person name="Grigoriev I.V."/>
            <person name="Allen A.E."/>
            <person name="Hazlebeck D."/>
            <person name="Allen E.E."/>
        </authorList>
    </citation>
    <scope>NUCLEOTIDE SEQUENCE</scope>
    <source>
        <strain evidence="1">Hildebrandi</strain>
    </source>
</reference>
<protein>
    <submittedName>
        <fullName evidence="1">Uncharacterized protein</fullName>
    </submittedName>
</protein>
<sequence>MGAFNNDVIECLDFFSGTTNFGTPNFGGKDDHNLPEIQNEIRNKSASTIDVIQDTLYPCDDLDNHFGIYWFSIRDTYGDVEDGCTVISEDCDDQSSAGSEMDAMMLKLNVCMRRSAETRVHVERIADILKKTGALSSASAGKTASLPVARSKNSGPSTVVEVSQKRRLLKDTKVVTKRKDFAITGCLVRPILLDEKFVSFPSRRLFTTAHGKSPIVSNEISCHVPEASQKVQTSVSDFLRRSKRSVPMYC</sequence>
<accession>A0A9K3LAZ0</accession>
<reference evidence="1" key="2">
    <citation type="submission" date="2021-04" db="EMBL/GenBank/DDBJ databases">
        <authorList>
            <person name="Podell S."/>
        </authorList>
    </citation>
    <scope>NUCLEOTIDE SEQUENCE</scope>
    <source>
        <strain evidence="1">Hildebrandi</strain>
    </source>
</reference>
<keyword evidence="2" id="KW-1185">Reference proteome</keyword>
<comment type="caution">
    <text evidence="1">The sequence shown here is derived from an EMBL/GenBank/DDBJ whole genome shotgun (WGS) entry which is preliminary data.</text>
</comment>
<dbReference type="AlphaFoldDB" id="A0A9K3LAZ0"/>